<accession>A0A1J5NQ99</accession>
<feature type="domain" description="Solute-binding protein family 3/N-terminal" evidence="3">
    <location>
        <begin position="40"/>
        <end position="259"/>
    </location>
</feature>
<dbReference type="PANTHER" id="PTHR30024">
    <property type="entry name" value="ALIPHATIC SULFONATES-BINDING PROTEIN-RELATED"/>
    <property type="match status" value="1"/>
</dbReference>
<name>A0A1J5NQ99_NEOTH</name>
<feature type="signal peptide" evidence="2">
    <location>
        <begin position="1"/>
        <end position="20"/>
    </location>
</feature>
<dbReference type="AlphaFoldDB" id="A0A1J5NQ99"/>
<organism evidence="4 5">
    <name type="scientific">Neomoorella thermoacetica</name>
    <name type="common">Clostridium thermoaceticum</name>
    <dbReference type="NCBI Taxonomy" id="1525"/>
    <lineage>
        <taxon>Bacteria</taxon>
        <taxon>Bacillati</taxon>
        <taxon>Bacillota</taxon>
        <taxon>Clostridia</taxon>
        <taxon>Neomoorellales</taxon>
        <taxon>Neomoorellaceae</taxon>
        <taxon>Neomoorella</taxon>
    </lineage>
</organism>
<gene>
    <name evidence="4" type="primary">ssuA_1</name>
    <name evidence="4" type="ORF">MOTE_03890</name>
</gene>
<sequence length="335" mass="36036">MKKKAVFLLLVLTLVTLVLAGCSSKTGNTGADSASAKLKTVKIANYSGAVCFAPLYAAVEKGFFTQEGLNVELVRTDFEGTKEGLATGKIDATLGLFHKWVKPIEQGMDIKFTAGLHTGCIQVVAGNNSGITRVEDLRGKRVGVDAIGAGPMNLLAVALSRAGIDWKNEVTWKAFPPDQLETAMDKGEIDVVAVTDPYAQFIIDKNKGRLILSQAETEPYARDYCCFVAVSGKLIAKDKETAAALTRALMKASMWVNENREEAARLGVEKKYTGGTAEGNARLLAKYRYVPGVQAAREDFLKAVKDLKAAGILEVDRPETLVDKAFAPVTGEITQ</sequence>
<dbReference type="PROSITE" id="PS51257">
    <property type="entry name" value="PROKAR_LIPOPROTEIN"/>
    <property type="match status" value="1"/>
</dbReference>
<dbReference type="SUPFAM" id="SSF53850">
    <property type="entry name" value="Periplasmic binding protein-like II"/>
    <property type="match status" value="1"/>
</dbReference>
<protein>
    <submittedName>
        <fullName evidence="4">Putative aliphatic sulfonates-binding protein</fullName>
    </submittedName>
</protein>
<evidence type="ECO:0000313" key="4">
    <source>
        <dbReference type="EMBL" id="OIQ60862.1"/>
    </source>
</evidence>
<evidence type="ECO:0000256" key="1">
    <source>
        <dbReference type="ARBA" id="ARBA00010742"/>
    </source>
</evidence>
<proteinExistence type="inferred from homology"/>
<evidence type="ECO:0000313" key="5">
    <source>
        <dbReference type="Proteomes" id="UP000182811"/>
    </source>
</evidence>
<feature type="chain" id="PRO_5038838567" evidence="2">
    <location>
        <begin position="21"/>
        <end position="335"/>
    </location>
</feature>
<comment type="similarity">
    <text evidence="1">Belongs to the bacterial solute-binding protein SsuA/TauA family.</text>
</comment>
<dbReference type="Gene3D" id="3.40.190.10">
    <property type="entry name" value="Periplasmic binding protein-like II"/>
    <property type="match status" value="2"/>
</dbReference>
<dbReference type="EMBL" id="MDDC01000003">
    <property type="protein sequence ID" value="OIQ60862.1"/>
    <property type="molecule type" value="Genomic_DNA"/>
</dbReference>
<dbReference type="SMART" id="SM00062">
    <property type="entry name" value="PBPb"/>
    <property type="match status" value="1"/>
</dbReference>
<comment type="caution">
    <text evidence="4">The sequence shown here is derived from an EMBL/GenBank/DDBJ whole genome shotgun (WGS) entry which is preliminary data.</text>
</comment>
<keyword evidence="2" id="KW-0732">Signal</keyword>
<dbReference type="Proteomes" id="UP000182811">
    <property type="component" value="Unassembled WGS sequence"/>
</dbReference>
<evidence type="ECO:0000259" key="3">
    <source>
        <dbReference type="SMART" id="SM00062"/>
    </source>
</evidence>
<reference evidence="4 5" key="1">
    <citation type="submission" date="2016-08" db="EMBL/GenBank/DDBJ databases">
        <title>Genome-based comparison of Moorella thermoacetic strains.</title>
        <authorList>
            <person name="Poehlein A."/>
            <person name="Bengelsdorf F.R."/>
            <person name="Esser C."/>
            <person name="Duerre P."/>
            <person name="Daniel R."/>
        </authorList>
    </citation>
    <scope>NUCLEOTIDE SEQUENCE [LARGE SCALE GENOMIC DNA]</scope>
    <source>
        <strain evidence="4 5">DSM 21394</strain>
    </source>
</reference>
<dbReference type="OrthoDB" id="9802202at2"/>
<dbReference type="InterPro" id="IPR001638">
    <property type="entry name" value="Solute-binding_3/MltF_N"/>
</dbReference>
<dbReference type="Pfam" id="PF13379">
    <property type="entry name" value="NMT1_2"/>
    <property type="match status" value="1"/>
</dbReference>
<evidence type="ECO:0000256" key="2">
    <source>
        <dbReference type="SAM" id="SignalP"/>
    </source>
</evidence>